<accession>A0A5C2SGY8</accession>
<name>A0A5C2SGY8_9APHY</name>
<dbReference type="AlphaFoldDB" id="A0A5C2SGY8"/>
<evidence type="ECO:0008006" key="3">
    <source>
        <dbReference type="Google" id="ProtNLM"/>
    </source>
</evidence>
<dbReference type="GO" id="GO:0006351">
    <property type="term" value="P:DNA-templated transcription"/>
    <property type="evidence" value="ECO:0007669"/>
    <property type="project" value="InterPro"/>
</dbReference>
<dbReference type="GO" id="GO:0003899">
    <property type="term" value="F:DNA-directed RNA polymerase activity"/>
    <property type="evidence" value="ECO:0007669"/>
    <property type="project" value="InterPro"/>
</dbReference>
<dbReference type="Proteomes" id="UP000313359">
    <property type="component" value="Unassembled WGS sequence"/>
</dbReference>
<evidence type="ECO:0000313" key="2">
    <source>
        <dbReference type="Proteomes" id="UP000313359"/>
    </source>
</evidence>
<sequence length="669" mass="75156">MEDFTAFVSWPSAPLTNRLVLDALSSVTPPPSIIDSLPKDISNAPRRLLQWATYDALDHDLTFSHDPTSKVLSSSYVIRKALIRKHFLSRCIHNYLTKHPESTLSRGVPKTWELELSFADELDELWSDDLYDLSEEIEKGNPLKWWILKPGMADRGMGLRLFHTKEDLEAIFQEFEQNSDSEPEDEEAGDEGGRDTAVVTSQLRHFVIQEYLAKPLLLDPEEIPLNGATKPAVRDLHGHKFHLRVYCVASGAIKVYMYDRILALFSAVPYKHPSKQSGEGKNVGELDLAAHLTNTSLQQERGEEGVRLLDELIGCHIVSAPHAPLRRQPLPPRAMGVAMDPETMRAARKNQAELAQETQYPTLTPEDIENLKHQVSEVLAETFKAAVEMSVHFQVCLSPLPNAFELYGIDFVVTHDAGKFQVNLLEVNSEPAIELTGPRLTWILEDLFKAIAKTCVEPFFSKEPAPVDWKVGGTRENLRLSLDMQVRGAQGCCHIRMSRVQRVGSRAANDDNMSSNTSNVLFDDIFTINAIDKEGKKFDRVSRLYAHSKNYDMELTLDYNIELFPLQSGQSFALALASSLSRIPQGVSGAVEDEEKDRDVWRPDAKGRRGLDDDYEYVMYGKVYRFDGGSAEVVTAYASFGGLLMSLTGSHRHMTNIVLGDPVFILLRR</sequence>
<dbReference type="PANTHER" id="PTHR47551">
    <property type="entry name" value="TUBULIN--TYROSINE LIGASE PBY1-RELATED"/>
    <property type="match status" value="1"/>
</dbReference>
<keyword evidence="2" id="KW-1185">Reference proteome</keyword>
<dbReference type="Gene3D" id="3.30.470.20">
    <property type="entry name" value="ATP-grasp fold, B domain"/>
    <property type="match status" value="1"/>
</dbReference>
<dbReference type="InterPro" id="IPR027746">
    <property type="entry name" value="TTL"/>
</dbReference>
<dbReference type="PROSITE" id="PS51221">
    <property type="entry name" value="TTL"/>
    <property type="match status" value="1"/>
</dbReference>
<dbReference type="SMART" id="SM00658">
    <property type="entry name" value="RPOL8c"/>
    <property type="match status" value="1"/>
</dbReference>
<dbReference type="EMBL" id="ML122257">
    <property type="protein sequence ID" value="RPD63042.1"/>
    <property type="molecule type" value="Genomic_DNA"/>
</dbReference>
<dbReference type="Pfam" id="PF03133">
    <property type="entry name" value="TTL"/>
    <property type="match status" value="2"/>
</dbReference>
<dbReference type="InterPro" id="IPR012340">
    <property type="entry name" value="NA-bd_OB-fold"/>
</dbReference>
<dbReference type="Gene3D" id="2.40.50.140">
    <property type="entry name" value="Nucleic acid-binding proteins"/>
    <property type="match status" value="1"/>
</dbReference>
<dbReference type="SUPFAM" id="SSF50249">
    <property type="entry name" value="Nucleic acid-binding proteins"/>
    <property type="match status" value="1"/>
</dbReference>
<reference evidence="1" key="1">
    <citation type="journal article" date="2018" name="Genome Biol. Evol.">
        <title>Genomics and development of Lentinus tigrinus, a white-rot wood-decaying mushroom with dimorphic fruiting bodies.</title>
        <authorList>
            <person name="Wu B."/>
            <person name="Xu Z."/>
            <person name="Knudson A."/>
            <person name="Carlson A."/>
            <person name="Chen N."/>
            <person name="Kovaka S."/>
            <person name="LaButti K."/>
            <person name="Lipzen A."/>
            <person name="Pennachio C."/>
            <person name="Riley R."/>
            <person name="Schakwitz W."/>
            <person name="Umezawa K."/>
            <person name="Ohm R.A."/>
            <person name="Grigoriev I.V."/>
            <person name="Nagy L.G."/>
            <person name="Gibbons J."/>
            <person name="Hibbett D."/>
        </authorList>
    </citation>
    <scope>NUCLEOTIDE SEQUENCE [LARGE SCALE GENOMIC DNA]</scope>
    <source>
        <strain evidence="1">ALCF2SS1-6</strain>
    </source>
</reference>
<dbReference type="InterPro" id="IPR005570">
    <property type="entry name" value="RPABC3"/>
</dbReference>
<protein>
    <recommendedName>
        <fullName evidence="3">DNA-directed RNA polymerases I, II, and III subunit RPABC3</fullName>
    </recommendedName>
</protein>
<proteinExistence type="predicted"/>
<dbReference type="GO" id="GO:0000932">
    <property type="term" value="C:P-body"/>
    <property type="evidence" value="ECO:0007669"/>
    <property type="project" value="TreeGrafter"/>
</dbReference>
<dbReference type="PANTHER" id="PTHR47551:SF1">
    <property type="entry name" value="TUBULIN--TYROSINE LIGASE PBY1-RELATED"/>
    <property type="match status" value="1"/>
</dbReference>
<dbReference type="SUPFAM" id="SSF56059">
    <property type="entry name" value="Glutathione synthetase ATP-binding domain-like"/>
    <property type="match status" value="1"/>
</dbReference>
<dbReference type="OrthoDB" id="202825at2759"/>
<evidence type="ECO:0000313" key="1">
    <source>
        <dbReference type="EMBL" id="RPD63042.1"/>
    </source>
</evidence>
<organism evidence="1 2">
    <name type="scientific">Lentinus tigrinus ALCF2SS1-6</name>
    <dbReference type="NCBI Taxonomy" id="1328759"/>
    <lineage>
        <taxon>Eukaryota</taxon>
        <taxon>Fungi</taxon>
        <taxon>Dikarya</taxon>
        <taxon>Basidiomycota</taxon>
        <taxon>Agaricomycotina</taxon>
        <taxon>Agaricomycetes</taxon>
        <taxon>Polyporales</taxon>
        <taxon>Polyporaceae</taxon>
        <taxon>Lentinus</taxon>
    </lineage>
</organism>
<gene>
    <name evidence="1" type="ORF">L227DRAFT_497907</name>
</gene>
<dbReference type="Pfam" id="PF03870">
    <property type="entry name" value="RNA_pol_Rpb8"/>
    <property type="match status" value="1"/>
</dbReference>
<dbReference type="STRING" id="1328759.A0A5C2SGY8"/>
<dbReference type="FunFam" id="2.40.50.140:FF:000436">
    <property type="entry name" value="DNA-directed RNA polymerases I, II, and III subunit RPABC3"/>
    <property type="match status" value="1"/>
</dbReference>
<dbReference type="InterPro" id="IPR004344">
    <property type="entry name" value="TTL/TTLL_fam"/>
</dbReference>